<keyword evidence="2" id="KW-1185">Reference proteome</keyword>
<name>A0ACB7NZJ2_9PEZI</name>
<protein>
    <submittedName>
        <fullName evidence="1">Uncharacterized protein</fullName>
    </submittedName>
</protein>
<dbReference type="Proteomes" id="UP000724584">
    <property type="component" value="Unassembled WGS sequence"/>
</dbReference>
<accession>A0ACB7NZJ2</accession>
<dbReference type="EMBL" id="JAGIZQ010000006">
    <property type="protein sequence ID" value="KAH6622690.1"/>
    <property type="molecule type" value="Genomic_DNA"/>
</dbReference>
<gene>
    <name evidence="1" type="ORF">F5144DRAFT_581198</name>
</gene>
<proteinExistence type="predicted"/>
<organism evidence="1 2">
    <name type="scientific">Chaetomium tenue</name>
    <dbReference type="NCBI Taxonomy" id="1854479"/>
    <lineage>
        <taxon>Eukaryota</taxon>
        <taxon>Fungi</taxon>
        <taxon>Dikarya</taxon>
        <taxon>Ascomycota</taxon>
        <taxon>Pezizomycotina</taxon>
        <taxon>Sordariomycetes</taxon>
        <taxon>Sordariomycetidae</taxon>
        <taxon>Sordariales</taxon>
        <taxon>Chaetomiaceae</taxon>
        <taxon>Chaetomium</taxon>
    </lineage>
</organism>
<evidence type="ECO:0000313" key="2">
    <source>
        <dbReference type="Proteomes" id="UP000724584"/>
    </source>
</evidence>
<sequence length="111" mass="13042">MAVRMLRVCALQNDLRERARVLHEDRSAWWGLRWDGEREVVVVSVVTFPELEETLEMLREAHARMTVEYQTMRPRTEEAAEQLRAKLSEGWLQRLGLDDLPPEGKGRSKIR</sequence>
<reference evidence="1 2" key="1">
    <citation type="journal article" date="2021" name="Nat. Commun.">
        <title>Genetic determinants of endophytism in the Arabidopsis root mycobiome.</title>
        <authorList>
            <person name="Mesny F."/>
            <person name="Miyauchi S."/>
            <person name="Thiergart T."/>
            <person name="Pickel B."/>
            <person name="Atanasova L."/>
            <person name="Karlsson M."/>
            <person name="Huettel B."/>
            <person name="Barry K.W."/>
            <person name="Haridas S."/>
            <person name="Chen C."/>
            <person name="Bauer D."/>
            <person name="Andreopoulos W."/>
            <person name="Pangilinan J."/>
            <person name="LaButti K."/>
            <person name="Riley R."/>
            <person name="Lipzen A."/>
            <person name="Clum A."/>
            <person name="Drula E."/>
            <person name="Henrissat B."/>
            <person name="Kohler A."/>
            <person name="Grigoriev I.V."/>
            <person name="Martin F.M."/>
            <person name="Hacquard S."/>
        </authorList>
    </citation>
    <scope>NUCLEOTIDE SEQUENCE [LARGE SCALE GENOMIC DNA]</scope>
    <source>
        <strain evidence="1 2">MPI-SDFR-AT-0079</strain>
    </source>
</reference>
<comment type="caution">
    <text evidence="1">The sequence shown here is derived from an EMBL/GenBank/DDBJ whole genome shotgun (WGS) entry which is preliminary data.</text>
</comment>
<evidence type="ECO:0000313" key="1">
    <source>
        <dbReference type="EMBL" id="KAH6622690.1"/>
    </source>
</evidence>